<dbReference type="PRINTS" id="PR00755">
    <property type="entry name" value="AFLATOXINBRP"/>
</dbReference>
<feature type="compositionally biased region" description="Low complexity" evidence="5">
    <location>
        <begin position="189"/>
        <end position="201"/>
    </location>
</feature>
<feature type="region of interest" description="Disordered" evidence="5">
    <location>
        <begin position="114"/>
        <end position="227"/>
    </location>
</feature>
<feature type="region of interest" description="Disordered" evidence="5">
    <location>
        <begin position="249"/>
        <end position="268"/>
    </location>
</feature>
<keyword evidence="3" id="KW-0804">Transcription</keyword>
<dbReference type="PANTHER" id="PTHR31069">
    <property type="entry name" value="OLEATE-ACTIVATED TRANSCRIPTION FACTOR 1-RELATED"/>
    <property type="match status" value="1"/>
</dbReference>
<dbReference type="GO" id="GO:0008270">
    <property type="term" value="F:zinc ion binding"/>
    <property type="evidence" value="ECO:0007669"/>
    <property type="project" value="InterPro"/>
</dbReference>
<feature type="compositionally biased region" description="Low complexity" evidence="5">
    <location>
        <begin position="256"/>
        <end position="268"/>
    </location>
</feature>
<protein>
    <recommendedName>
        <fullName evidence="6">Zn(2)-C6 fungal-type domain-containing protein</fullName>
    </recommendedName>
</protein>
<keyword evidence="8" id="KW-1185">Reference proteome</keyword>
<dbReference type="Pfam" id="PF00172">
    <property type="entry name" value="Zn_clus"/>
    <property type="match status" value="1"/>
</dbReference>
<evidence type="ECO:0000256" key="1">
    <source>
        <dbReference type="ARBA" id="ARBA00023015"/>
    </source>
</evidence>
<comment type="caution">
    <text evidence="7">The sequence shown here is derived from an EMBL/GenBank/DDBJ whole genome shotgun (WGS) entry which is preliminary data.</text>
</comment>
<evidence type="ECO:0000256" key="2">
    <source>
        <dbReference type="ARBA" id="ARBA00023125"/>
    </source>
</evidence>
<dbReference type="InterPro" id="IPR050675">
    <property type="entry name" value="OAF3"/>
</dbReference>
<evidence type="ECO:0000313" key="7">
    <source>
        <dbReference type="EMBL" id="KAK2624559.1"/>
    </source>
</evidence>
<evidence type="ECO:0000259" key="6">
    <source>
        <dbReference type="PROSITE" id="PS50048"/>
    </source>
</evidence>
<dbReference type="EMBL" id="JAUBYV010000009">
    <property type="protein sequence ID" value="KAK2624559.1"/>
    <property type="molecule type" value="Genomic_DNA"/>
</dbReference>
<gene>
    <name evidence="7" type="ORF">QTJ16_005752</name>
</gene>
<dbReference type="Proteomes" id="UP001285354">
    <property type="component" value="Unassembled WGS sequence"/>
</dbReference>
<organism evidence="7 8">
    <name type="scientific">Diplocarpon rosae</name>
    <dbReference type="NCBI Taxonomy" id="946125"/>
    <lineage>
        <taxon>Eukaryota</taxon>
        <taxon>Fungi</taxon>
        <taxon>Dikarya</taxon>
        <taxon>Ascomycota</taxon>
        <taxon>Pezizomycotina</taxon>
        <taxon>Leotiomycetes</taxon>
        <taxon>Helotiales</taxon>
        <taxon>Drepanopezizaceae</taxon>
        <taxon>Diplocarpon</taxon>
    </lineage>
</organism>
<evidence type="ECO:0000256" key="5">
    <source>
        <dbReference type="SAM" id="MobiDB-lite"/>
    </source>
</evidence>
<proteinExistence type="predicted"/>
<dbReference type="InterPro" id="IPR001138">
    <property type="entry name" value="Zn2Cys6_DnaBD"/>
</dbReference>
<keyword evidence="1" id="KW-0805">Transcription regulation</keyword>
<dbReference type="PROSITE" id="PS50048">
    <property type="entry name" value="ZN2_CY6_FUNGAL_2"/>
    <property type="match status" value="1"/>
</dbReference>
<feature type="domain" description="Zn(2)-C6 fungal-type" evidence="6">
    <location>
        <begin position="20"/>
        <end position="50"/>
    </location>
</feature>
<evidence type="ECO:0000256" key="4">
    <source>
        <dbReference type="ARBA" id="ARBA00023242"/>
    </source>
</evidence>
<reference evidence="7" key="1">
    <citation type="submission" date="2023-06" db="EMBL/GenBank/DDBJ databases">
        <title>Draft genome of Marssonina rosae.</title>
        <authorList>
            <person name="Cheng Q."/>
        </authorList>
    </citation>
    <scope>NUCLEOTIDE SEQUENCE</scope>
    <source>
        <strain evidence="7">R4</strain>
    </source>
</reference>
<dbReference type="CDD" id="cd00067">
    <property type="entry name" value="GAL4"/>
    <property type="match status" value="1"/>
</dbReference>
<accession>A0AAD9WD82</accession>
<name>A0AAD9WD82_9HELO</name>
<sequence>MSSSAKVESNKPKSSKLRASCDTCFLAKVKCSKTRPICSRCLACGADCTYSPSSRAGKPKSGRRPAAQEPNHSVSALEESGGRQYPTPSMNIDVEQHSSYGMETDWSSVLGSPRGGVHPRPSIASTAMRGTVVGDETSSEPEANPGLFDPSFSWITSPRPEMASPYMPTLERHQHQHHHVHASQLLPGQYQPPNQPPNQQHQQHHQQPPPPPPQYQPNSRSKSLSAPVPIIPSPPYSWYQACGPDTPTSQLDIYLPSSNDSSPRPSSRSARCHCVPRCLAALHALHTADALPAGSPFDGILTTNQRAVDTCAGMLACPRCPSAPASASSVASSSSSSSAAASLRTMLLGTLLGRIVAVYQEASASYFARAANQLPLSLGSYRVAGADARWLQTEIILRDLEKLRELVARFRETGAGGERGADGGMHDAVTRFLCRSLDLTFDILRRQRGCLGEAASCKW</sequence>
<dbReference type="PANTHER" id="PTHR31069:SF31">
    <property type="entry name" value="MONODICTYPHENONE CLUSTER TRANSCRIPTION FACTOR-RELATED"/>
    <property type="match status" value="1"/>
</dbReference>
<keyword evidence="2" id="KW-0238">DNA-binding</keyword>
<evidence type="ECO:0000313" key="8">
    <source>
        <dbReference type="Proteomes" id="UP001285354"/>
    </source>
</evidence>
<dbReference type="InterPro" id="IPR036864">
    <property type="entry name" value="Zn2-C6_fun-type_DNA-bd_sf"/>
</dbReference>
<keyword evidence="4" id="KW-0539">Nucleus</keyword>
<dbReference type="Gene3D" id="4.10.240.10">
    <property type="entry name" value="Zn(2)-C6 fungal-type DNA-binding domain"/>
    <property type="match status" value="1"/>
</dbReference>
<feature type="region of interest" description="Disordered" evidence="5">
    <location>
        <begin position="45"/>
        <end position="89"/>
    </location>
</feature>
<dbReference type="SUPFAM" id="SSF57701">
    <property type="entry name" value="Zn2/Cys6 DNA-binding domain"/>
    <property type="match status" value="1"/>
</dbReference>
<dbReference type="GO" id="GO:0000981">
    <property type="term" value="F:DNA-binding transcription factor activity, RNA polymerase II-specific"/>
    <property type="evidence" value="ECO:0007669"/>
    <property type="project" value="InterPro"/>
</dbReference>
<evidence type="ECO:0000256" key="3">
    <source>
        <dbReference type="ARBA" id="ARBA00023163"/>
    </source>
</evidence>
<dbReference type="AlphaFoldDB" id="A0AAD9WD82"/>
<dbReference type="GO" id="GO:0003677">
    <property type="term" value="F:DNA binding"/>
    <property type="evidence" value="ECO:0007669"/>
    <property type="project" value="UniProtKB-KW"/>
</dbReference>
<dbReference type="SMART" id="SM00066">
    <property type="entry name" value="GAL4"/>
    <property type="match status" value="1"/>
</dbReference>